<gene>
    <name evidence="1" type="ORF">P7K49_008708</name>
</gene>
<reference evidence="1 2" key="1">
    <citation type="submission" date="2023-05" db="EMBL/GenBank/DDBJ databases">
        <title>B98-5 Cell Line De Novo Hybrid Assembly: An Optical Mapping Approach.</title>
        <authorList>
            <person name="Kananen K."/>
            <person name="Auerbach J.A."/>
            <person name="Kautto E."/>
            <person name="Blachly J.S."/>
        </authorList>
    </citation>
    <scope>NUCLEOTIDE SEQUENCE [LARGE SCALE GENOMIC DNA]</scope>
    <source>
        <strain evidence="1">B95-8</strain>
        <tissue evidence="1">Cell line</tissue>
    </source>
</reference>
<protein>
    <submittedName>
        <fullName evidence="1">Uncharacterized protein</fullName>
    </submittedName>
</protein>
<dbReference type="EMBL" id="JASSZA010000004">
    <property type="protein sequence ID" value="KAK2114442.1"/>
    <property type="molecule type" value="Genomic_DNA"/>
</dbReference>
<organism evidence="1 2">
    <name type="scientific">Saguinus oedipus</name>
    <name type="common">Cotton-top tamarin</name>
    <name type="synonym">Oedipomidas oedipus</name>
    <dbReference type="NCBI Taxonomy" id="9490"/>
    <lineage>
        <taxon>Eukaryota</taxon>
        <taxon>Metazoa</taxon>
        <taxon>Chordata</taxon>
        <taxon>Craniata</taxon>
        <taxon>Vertebrata</taxon>
        <taxon>Euteleostomi</taxon>
        <taxon>Mammalia</taxon>
        <taxon>Eutheria</taxon>
        <taxon>Euarchontoglires</taxon>
        <taxon>Primates</taxon>
        <taxon>Haplorrhini</taxon>
        <taxon>Platyrrhini</taxon>
        <taxon>Cebidae</taxon>
        <taxon>Callitrichinae</taxon>
        <taxon>Saguinus</taxon>
    </lineage>
</organism>
<comment type="caution">
    <text evidence="1">The sequence shown here is derived from an EMBL/GenBank/DDBJ whole genome shotgun (WGS) entry which is preliminary data.</text>
</comment>
<evidence type="ECO:0000313" key="2">
    <source>
        <dbReference type="Proteomes" id="UP001266305"/>
    </source>
</evidence>
<dbReference type="Proteomes" id="UP001266305">
    <property type="component" value="Unassembled WGS sequence"/>
</dbReference>
<sequence length="135" mass="14507">MRVSPVPRHLQGSVAQSPSLVAAGTIPTAPPRMQCGGLLFAAATLKCNETFLFPFLVLQCSPSFLCTWDPVHPVRPFPRASTPFAATQDLISTTASRARAVCYGVAGTWWLSRDLAATRLPLHALVHTVQADPVK</sequence>
<evidence type="ECO:0000313" key="1">
    <source>
        <dbReference type="EMBL" id="KAK2114442.1"/>
    </source>
</evidence>
<name>A0ABQ9W226_SAGOE</name>
<proteinExistence type="predicted"/>
<accession>A0ABQ9W226</accession>
<keyword evidence="2" id="KW-1185">Reference proteome</keyword>